<dbReference type="AlphaFoldDB" id="A0AAV2M557"/>
<protein>
    <submittedName>
        <fullName evidence="1">Uncharacterized protein</fullName>
    </submittedName>
</protein>
<reference evidence="1 2" key="1">
    <citation type="submission" date="2024-04" db="EMBL/GenBank/DDBJ databases">
        <authorList>
            <person name="Waldvogel A.-M."/>
            <person name="Schoenle A."/>
        </authorList>
    </citation>
    <scope>NUCLEOTIDE SEQUENCE [LARGE SCALE GENOMIC DNA]</scope>
</reference>
<evidence type="ECO:0000313" key="2">
    <source>
        <dbReference type="Proteomes" id="UP001497482"/>
    </source>
</evidence>
<evidence type="ECO:0000313" key="1">
    <source>
        <dbReference type="EMBL" id="CAL1608448.1"/>
    </source>
</evidence>
<gene>
    <name evidence="1" type="ORF">KC01_LOCUS35380</name>
</gene>
<accession>A0AAV2M557</accession>
<dbReference type="EMBL" id="OZ035828">
    <property type="protein sequence ID" value="CAL1608448.1"/>
    <property type="molecule type" value="Genomic_DNA"/>
</dbReference>
<dbReference type="Proteomes" id="UP001497482">
    <property type="component" value="Chromosome 6"/>
</dbReference>
<keyword evidence="2" id="KW-1185">Reference proteome</keyword>
<sequence>MERRRRRAGPSHGSMLSLNGLEDGACVWTGSSAVQCGMRGTARSDADAADAGVLARSGMTLQSGLGALQKRGGCGFVLAGAHVITSSRRSGQ</sequence>
<name>A0AAV2M557_KNICA</name>
<organism evidence="1 2">
    <name type="scientific">Knipowitschia caucasica</name>
    <name type="common">Caucasian dwarf goby</name>
    <name type="synonym">Pomatoschistus caucasicus</name>
    <dbReference type="NCBI Taxonomy" id="637954"/>
    <lineage>
        <taxon>Eukaryota</taxon>
        <taxon>Metazoa</taxon>
        <taxon>Chordata</taxon>
        <taxon>Craniata</taxon>
        <taxon>Vertebrata</taxon>
        <taxon>Euteleostomi</taxon>
        <taxon>Actinopterygii</taxon>
        <taxon>Neopterygii</taxon>
        <taxon>Teleostei</taxon>
        <taxon>Neoteleostei</taxon>
        <taxon>Acanthomorphata</taxon>
        <taxon>Gobiaria</taxon>
        <taxon>Gobiiformes</taxon>
        <taxon>Gobioidei</taxon>
        <taxon>Gobiidae</taxon>
        <taxon>Gobiinae</taxon>
        <taxon>Knipowitschia</taxon>
    </lineage>
</organism>
<proteinExistence type="predicted"/>